<reference evidence="3 4" key="1">
    <citation type="submission" date="2018-01" db="EMBL/GenBank/DDBJ databases">
        <title>Glutamicibacter soli strain NHPC-3 Whole genome sequence and assembly.</title>
        <authorList>
            <person name="Choudhury P."/>
            <person name="Gupta D."/>
            <person name="Sengupta K."/>
            <person name="Jawed A."/>
            <person name="Sultana N."/>
            <person name="Saha P."/>
        </authorList>
    </citation>
    <scope>NUCLEOTIDE SEQUENCE [LARGE SCALE GENOMIC DNA]</scope>
    <source>
        <strain evidence="3 4">NHPC-3</strain>
    </source>
</reference>
<dbReference type="InterPro" id="IPR052723">
    <property type="entry name" value="Acyl-CoA_thioesterase_PaaI"/>
</dbReference>
<evidence type="ECO:0000313" key="3">
    <source>
        <dbReference type="EMBL" id="RBM01058.1"/>
    </source>
</evidence>
<dbReference type="Gene3D" id="3.10.129.10">
    <property type="entry name" value="Hotdog Thioesterase"/>
    <property type="match status" value="1"/>
</dbReference>
<accession>A0A365YEN0</accession>
<protein>
    <submittedName>
        <fullName evidence="3">Phenylacetic acid degradation protein PaaD</fullName>
    </submittedName>
</protein>
<dbReference type="AlphaFoldDB" id="A0A365YEN0"/>
<dbReference type="NCBIfam" id="TIGR00369">
    <property type="entry name" value="unchar_dom_1"/>
    <property type="match status" value="1"/>
</dbReference>
<organism evidence="3 4">
    <name type="scientific">Glutamicibacter soli</name>
    <dbReference type="NCBI Taxonomy" id="453836"/>
    <lineage>
        <taxon>Bacteria</taxon>
        <taxon>Bacillati</taxon>
        <taxon>Actinomycetota</taxon>
        <taxon>Actinomycetes</taxon>
        <taxon>Micrococcales</taxon>
        <taxon>Micrococcaceae</taxon>
        <taxon>Glutamicibacter</taxon>
    </lineage>
</organism>
<keyword evidence="4" id="KW-1185">Reference proteome</keyword>
<feature type="domain" description="Thioesterase" evidence="2">
    <location>
        <begin position="50"/>
        <end position="123"/>
    </location>
</feature>
<sequence>MSQQAQIAEPAHSMLAADKSLERLGIRVLSASEGRATAVLQVEADMANGHGIAHGGYVFAVADTAFAMAANTFGAGIATAEADISYLSPAHIGEELVAQAEVSFHEGRRMIVDVLVRAGKRTVAVYRGSGRALRTGTEPTM</sequence>
<name>A0A365YEN0_9MICC</name>
<dbReference type="RefSeq" id="WP_113607297.1">
    <property type="nucleotide sequence ID" value="NZ_POAF01000004.1"/>
</dbReference>
<evidence type="ECO:0000259" key="2">
    <source>
        <dbReference type="Pfam" id="PF03061"/>
    </source>
</evidence>
<dbReference type="GO" id="GO:0016289">
    <property type="term" value="F:acyl-CoA hydrolase activity"/>
    <property type="evidence" value="ECO:0007669"/>
    <property type="project" value="UniProtKB-ARBA"/>
</dbReference>
<dbReference type="Pfam" id="PF03061">
    <property type="entry name" value="4HBT"/>
    <property type="match status" value="1"/>
</dbReference>
<proteinExistence type="predicted"/>
<gene>
    <name evidence="3" type="ORF">C1H84_09680</name>
</gene>
<keyword evidence="1" id="KW-0378">Hydrolase</keyword>
<dbReference type="EMBL" id="POAF01000004">
    <property type="protein sequence ID" value="RBM01058.1"/>
    <property type="molecule type" value="Genomic_DNA"/>
</dbReference>
<dbReference type="InterPro" id="IPR029069">
    <property type="entry name" value="HotDog_dom_sf"/>
</dbReference>
<dbReference type="InterPro" id="IPR003736">
    <property type="entry name" value="PAAI_dom"/>
</dbReference>
<dbReference type="InterPro" id="IPR006683">
    <property type="entry name" value="Thioestr_dom"/>
</dbReference>
<comment type="caution">
    <text evidence="3">The sequence shown here is derived from an EMBL/GenBank/DDBJ whole genome shotgun (WGS) entry which is preliminary data.</text>
</comment>
<dbReference type="SUPFAM" id="SSF54637">
    <property type="entry name" value="Thioesterase/thiol ester dehydrase-isomerase"/>
    <property type="match status" value="1"/>
</dbReference>
<evidence type="ECO:0000313" key="4">
    <source>
        <dbReference type="Proteomes" id="UP000252167"/>
    </source>
</evidence>
<dbReference type="Proteomes" id="UP000252167">
    <property type="component" value="Unassembled WGS sequence"/>
</dbReference>
<dbReference type="CDD" id="cd03443">
    <property type="entry name" value="PaaI_thioesterase"/>
    <property type="match status" value="1"/>
</dbReference>
<evidence type="ECO:0000256" key="1">
    <source>
        <dbReference type="ARBA" id="ARBA00022801"/>
    </source>
</evidence>
<dbReference type="PANTHER" id="PTHR42856:SF1">
    <property type="entry name" value="ACYL-COENZYME A THIOESTERASE PAAI"/>
    <property type="match status" value="1"/>
</dbReference>
<dbReference type="PANTHER" id="PTHR42856">
    <property type="entry name" value="ACYL-COENZYME A THIOESTERASE PAAI"/>
    <property type="match status" value="1"/>
</dbReference>